<reference evidence="6" key="1">
    <citation type="submission" date="2019-03" db="EMBL/GenBank/DDBJ databases">
        <title>Lake Tanganyika Metagenome-Assembled Genomes (MAGs).</title>
        <authorList>
            <person name="Tran P."/>
        </authorList>
    </citation>
    <scope>NUCLEOTIDE SEQUENCE</scope>
    <source>
        <strain evidence="6">K_DeepCast_150m_m2_040</strain>
    </source>
</reference>
<feature type="domain" description="Aminotransferase class I/classII large" evidence="5">
    <location>
        <begin position="118"/>
        <end position="458"/>
    </location>
</feature>
<dbReference type="EMBL" id="VGIR01000018">
    <property type="protein sequence ID" value="MBM3331087.1"/>
    <property type="molecule type" value="Genomic_DNA"/>
</dbReference>
<evidence type="ECO:0000313" key="6">
    <source>
        <dbReference type="EMBL" id="MBM3331087.1"/>
    </source>
</evidence>
<keyword evidence="2" id="KW-0808">Transferase</keyword>
<gene>
    <name evidence="6" type="ORF">FJY68_04445</name>
</gene>
<keyword evidence="6" id="KW-0032">Aminotransferase</keyword>
<comment type="cofactor">
    <cofactor evidence="1 4">
        <name>pyridoxal 5'-phosphate</name>
        <dbReference type="ChEBI" id="CHEBI:597326"/>
    </cofactor>
</comment>
<dbReference type="AlphaFoldDB" id="A0A937XDL2"/>
<accession>A0A937XDL2</accession>
<dbReference type="Gene3D" id="3.40.640.10">
    <property type="entry name" value="Type I PLP-dependent aspartate aminotransferase-like (Major domain)"/>
    <property type="match status" value="1"/>
</dbReference>
<dbReference type="PROSITE" id="PS00599">
    <property type="entry name" value="AA_TRANSFER_CLASS_2"/>
    <property type="match status" value="1"/>
</dbReference>
<comment type="caution">
    <text evidence="6">The sequence shown here is derived from an EMBL/GenBank/DDBJ whole genome shotgun (WGS) entry which is preliminary data.</text>
</comment>
<dbReference type="InterPro" id="IPR015424">
    <property type="entry name" value="PyrdxlP-dep_Trfase"/>
</dbReference>
<dbReference type="PANTHER" id="PTHR13693">
    <property type="entry name" value="CLASS II AMINOTRANSFERASE/8-AMINO-7-OXONONANOATE SYNTHASE"/>
    <property type="match status" value="1"/>
</dbReference>
<organism evidence="6 7">
    <name type="scientific">candidate division WOR-3 bacterium</name>
    <dbReference type="NCBI Taxonomy" id="2052148"/>
    <lineage>
        <taxon>Bacteria</taxon>
        <taxon>Bacteria division WOR-3</taxon>
    </lineage>
</organism>
<sequence length="469" mass="50442">MLRQPIALRLRNDSCLPARAQLLLPRNCRHDSLTVKTFQSGFAATYSPQTRRIPFLALFRCRAIIDPPPAAKGGKLDLFDKCRQLDFALQSARARNRFFYSRAITPAAAPLATRDGRELINLGSNNYLGLTEHPKVQASAVAAVAEYGTGSAGSRLLTGTTPLHLEMERTLAAFKNVEAVVTFSTGFMALSATVSALAGEGDFIFSDELNHASIIDGCRRSQAKTVVYRHNDLADLEAQLKAVPAETAKLIVTDGVFSMEGDICDLPGLRRLAVSHNCKLMVDDAHATGVLGRTGRGTAEHYNMEGSVDVTSGTLSKSLAALGGFSGGPHAVAEFLRYNARQSVFSASLPPSVAATVIAALGILKSEPERVERLRANARFMSSELKKAGFSVHDHGTPILPIAVGDDDRTYQAAGRLEQEGVFANPVVFPAVPPGQAIVRISLMATHTEEQLQTALQKFVLVGKELHII</sequence>
<protein>
    <submittedName>
        <fullName evidence="6">Aminotransferase class I/II-fold pyridoxal phosphate-dependent enzyme</fullName>
    </submittedName>
</protein>
<dbReference type="SUPFAM" id="SSF53383">
    <property type="entry name" value="PLP-dependent transferases"/>
    <property type="match status" value="1"/>
</dbReference>
<dbReference type="CDD" id="cd06454">
    <property type="entry name" value="KBL_like"/>
    <property type="match status" value="1"/>
</dbReference>
<dbReference type="Pfam" id="PF00155">
    <property type="entry name" value="Aminotran_1_2"/>
    <property type="match status" value="1"/>
</dbReference>
<comment type="similarity">
    <text evidence="4">Belongs to the class-II pyridoxal-phosphate-dependent aminotransferase family.</text>
</comment>
<dbReference type="PANTHER" id="PTHR13693:SF3">
    <property type="entry name" value="LD36009P"/>
    <property type="match status" value="1"/>
</dbReference>
<evidence type="ECO:0000259" key="5">
    <source>
        <dbReference type="Pfam" id="PF00155"/>
    </source>
</evidence>
<evidence type="ECO:0000256" key="3">
    <source>
        <dbReference type="ARBA" id="ARBA00022898"/>
    </source>
</evidence>
<dbReference type="Proteomes" id="UP000779900">
    <property type="component" value="Unassembled WGS sequence"/>
</dbReference>
<evidence type="ECO:0000256" key="2">
    <source>
        <dbReference type="ARBA" id="ARBA00022679"/>
    </source>
</evidence>
<dbReference type="GO" id="GO:0008483">
    <property type="term" value="F:transaminase activity"/>
    <property type="evidence" value="ECO:0007669"/>
    <property type="project" value="UniProtKB-KW"/>
</dbReference>
<dbReference type="InterPro" id="IPR004839">
    <property type="entry name" value="Aminotransferase_I/II_large"/>
</dbReference>
<evidence type="ECO:0000256" key="1">
    <source>
        <dbReference type="ARBA" id="ARBA00001933"/>
    </source>
</evidence>
<dbReference type="Gene3D" id="3.90.1150.10">
    <property type="entry name" value="Aspartate Aminotransferase, domain 1"/>
    <property type="match status" value="1"/>
</dbReference>
<keyword evidence="3 4" id="KW-0663">Pyridoxal phosphate</keyword>
<dbReference type="InterPro" id="IPR015421">
    <property type="entry name" value="PyrdxlP-dep_Trfase_major"/>
</dbReference>
<evidence type="ECO:0000313" key="7">
    <source>
        <dbReference type="Proteomes" id="UP000779900"/>
    </source>
</evidence>
<evidence type="ECO:0000256" key="4">
    <source>
        <dbReference type="RuleBase" id="RU003693"/>
    </source>
</evidence>
<name>A0A937XDL2_UNCW3</name>
<dbReference type="GO" id="GO:0030170">
    <property type="term" value="F:pyridoxal phosphate binding"/>
    <property type="evidence" value="ECO:0007669"/>
    <property type="project" value="InterPro"/>
</dbReference>
<dbReference type="InterPro" id="IPR015422">
    <property type="entry name" value="PyrdxlP-dep_Trfase_small"/>
</dbReference>
<proteinExistence type="inferred from homology"/>
<dbReference type="InterPro" id="IPR050087">
    <property type="entry name" value="AON_synthase_class-II"/>
</dbReference>
<dbReference type="InterPro" id="IPR001917">
    <property type="entry name" value="Aminotrans_II_pyridoxalP_BS"/>
</dbReference>